<dbReference type="GO" id="GO:0016757">
    <property type="term" value="F:glycosyltransferase activity"/>
    <property type="evidence" value="ECO:0007669"/>
    <property type="project" value="TreeGrafter"/>
</dbReference>
<dbReference type="PANTHER" id="PTHR10963:SF69">
    <property type="entry name" value="GLYCOSIDASE CRR1-RELATED"/>
    <property type="match status" value="1"/>
</dbReference>
<dbReference type="EMBL" id="JANBPU010000020">
    <property type="protein sequence ID" value="KAJ1919916.1"/>
    <property type="molecule type" value="Genomic_DNA"/>
</dbReference>
<dbReference type="PROSITE" id="PS51762">
    <property type="entry name" value="GH16_2"/>
    <property type="match status" value="1"/>
</dbReference>
<dbReference type="SUPFAM" id="SSF49899">
    <property type="entry name" value="Concanavalin A-like lectins/glucanases"/>
    <property type="match status" value="1"/>
</dbReference>
<keyword evidence="4" id="KW-0378">Hydrolase</keyword>
<dbReference type="PANTHER" id="PTHR10963">
    <property type="entry name" value="GLYCOSYL HYDROLASE-RELATED"/>
    <property type="match status" value="1"/>
</dbReference>
<keyword evidence="4" id="KW-0326">Glycosidase</keyword>
<evidence type="ECO:0000259" key="3">
    <source>
        <dbReference type="PROSITE" id="PS51762"/>
    </source>
</evidence>
<feature type="compositionally biased region" description="Basic and acidic residues" evidence="1">
    <location>
        <begin position="308"/>
        <end position="329"/>
    </location>
</feature>
<evidence type="ECO:0000313" key="5">
    <source>
        <dbReference type="Proteomes" id="UP001150538"/>
    </source>
</evidence>
<keyword evidence="2" id="KW-0732">Signal</keyword>
<protein>
    <submittedName>
        <fullName evidence="4">Glycosidase CRH2</fullName>
    </submittedName>
</protein>
<evidence type="ECO:0000313" key="4">
    <source>
        <dbReference type="EMBL" id="KAJ1919916.1"/>
    </source>
</evidence>
<dbReference type="Proteomes" id="UP001150538">
    <property type="component" value="Unassembled WGS sequence"/>
</dbReference>
<accession>A0A9W8DVS4</accession>
<feature type="compositionally biased region" description="Acidic residues" evidence="1">
    <location>
        <begin position="371"/>
        <end position="381"/>
    </location>
</feature>
<dbReference type="InterPro" id="IPR013320">
    <property type="entry name" value="ConA-like_dom_sf"/>
</dbReference>
<feature type="compositionally biased region" description="Acidic residues" evidence="1">
    <location>
        <begin position="330"/>
        <end position="354"/>
    </location>
</feature>
<dbReference type="Pfam" id="PF00722">
    <property type="entry name" value="Glyco_hydro_16"/>
    <property type="match status" value="1"/>
</dbReference>
<feature type="region of interest" description="Disordered" evidence="1">
    <location>
        <begin position="300"/>
        <end position="388"/>
    </location>
</feature>
<evidence type="ECO:0000256" key="1">
    <source>
        <dbReference type="SAM" id="MobiDB-lite"/>
    </source>
</evidence>
<feature type="chain" id="PRO_5040945826" evidence="2">
    <location>
        <begin position="21"/>
        <end position="410"/>
    </location>
</feature>
<organism evidence="4 5">
    <name type="scientific">Mycoemilia scoparia</name>
    <dbReference type="NCBI Taxonomy" id="417184"/>
    <lineage>
        <taxon>Eukaryota</taxon>
        <taxon>Fungi</taxon>
        <taxon>Fungi incertae sedis</taxon>
        <taxon>Zoopagomycota</taxon>
        <taxon>Kickxellomycotina</taxon>
        <taxon>Kickxellomycetes</taxon>
        <taxon>Kickxellales</taxon>
        <taxon>Kickxellaceae</taxon>
        <taxon>Mycoemilia</taxon>
    </lineage>
</organism>
<feature type="domain" description="GH16" evidence="3">
    <location>
        <begin position="53"/>
        <end position="289"/>
    </location>
</feature>
<dbReference type="GO" id="GO:0031505">
    <property type="term" value="P:fungal-type cell wall organization"/>
    <property type="evidence" value="ECO:0007669"/>
    <property type="project" value="TreeGrafter"/>
</dbReference>
<dbReference type="GO" id="GO:0009277">
    <property type="term" value="C:fungal-type cell wall"/>
    <property type="evidence" value="ECO:0007669"/>
    <property type="project" value="TreeGrafter"/>
</dbReference>
<gene>
    <name evidence="4" type="primary">UTR2_2</name>
    <name evidence="4" type="ORF">H4219_001697</name>
</gene>
<name>A0A9W8DVS4_9FUNG</name>
<dbReference type="AlphaFoldDB" id="A0A9W8DVS4"/>
<dbReference type="GO" id="GO:0005975">
    <property type="term" value="P:carbohydrate metabolic process"/>
    <property type="evidence" value="ECO:0007669"/>
    <property type="project" value="InterPro"/>
</dbReference>
<dbReference type="GO" id="GO:0004553">
    <property type="term" value="F:hydrolase activity, hydrolyzing O-glycosyl compounds"/>
    <property type="evidence" value="ECO:0007669"/>
    <property type="project" value="InterPro"/>
</dbReference>
<reference evidence="4" key="1">
    <citation type="submission" date="2022-07" db="EMBL/GenBank/DDBJ databases">
        <title>Phylogenomic reconstructions and comparative analyses of Kickxellomycotina fungi.</title>
        <authorList>
            <person name="Reynolds N.K."/>
            <person name="Stajich J.E."/>
            <person name="Barry K."/>
            <person name="Grigoriev I.V."/>
            <person name="Crous P."/>
            <person name="Smith M.E."/>
        </authorList>
    </citation>
    <scope>NUCLEOTIDE SEQUENCE</scope>
    <source>
        <strain evidence="4">NBRC 100468</strain>
    </source>
</reference>
<comment type="caution">
    <text evidence="4">The sequence shown here is derived from an EMBL/GenBank/DDBJ whole genome shotgun (WGS) entry which is preliminary data.</text>
</comment>
<dbReference type="InterPro" id="IPR000757">
    <property type="entry name" value="Beta-glucanase-like"/>
</dbReference>
<dbReference type="Gene3D" id="2.60.120.200">
    <property type="match status" value="1"/>
</dbReference>
<dbReference type="InterPro" id="IPR050546">
    <property type="entry name" value="Glycosyl_Hydrlase_16"/>
</dbReference>
<dbReference type="OrthoDB" id="4781at2759"/>
<evidence type="ECO:0000256" key="2">
    <source>
        <dbReference type="SAM" id="SignalP"/>
    </source>
</evidence>
<sequence>MKLLSIFSITAALVATTAHAGGKCGKNVCDKFSPCCNGQYCNTGALYCMGGLCDPENSFKPDSCWNVAHCVDQKLKFSDSNAFADIDDYKGDPSKTAFVSQWKPNNAKIENGELVISLKKTNDKSLGATVLNTRRIQYGVISTVMKSGSTGPGAVSSVIVRNDNVGDEIDFEFVGKDVTTVQSNYYWHNELDYTKMVPSQKLSDTTQNYHTYTIDWDPNRIIWSVDGQEFRTVKRSDTWSEKDRTFKYPDTEATISFSMWDAGVGGQQGTIDWAGGLVDWSKGPYNMNVKSIDISCYFKGNETTFKPPKQDDDDKDDDDKKSDKDKDDKDDKDENSDSDDKDDKDDASESDDNDKESKSSESKGSSKSGSDEDQSSSDEDNTGAASPASMPLALSAVGSILMSIAAVSYI</sequence>
<keyword evidence="5" id="KW-1185">Reference proteome</keyword>
<proteinExistence type="predicted"/>
<feature type="signal peptide" evidence="2">
    <location>
        <begin position="1"/>
        <end position="20"/>
    </location>
</feature>